<evidence type="ECO:0000313" key="3">
    <source>
        <dbReference type="EMBL" id="SFE23983.1"/>
    </source>
</evidence>
<keyword evidence="4" id="KW-1185">Reference proteome</keyword>
<proteinExistence type="predicted"/>
<dbReference type="AlphaFoldDB" id="A0A1I1Z0N6"/>
<protein>
    <submittedName>
        <fullName evidence="3">50S ribosome-binding GTPase</fullName>
    </submittedName>
</protein>
<dbReference type="GO" id="GO:0005525">
    <property type="term" value="F:GTP binding"/>
    <property type="evidence" value="ECO:0007669"/>
    <property type="project" value="InterPro"/>
</dbReference>
<evidence type="ECO:0000313" key="4">
    <source>
        <dbReference type="Proteomes" id="UP000198896"/>
    </source>
</evidence>
<feature type="compositionally biased region" description="Basic and acidic residues" evidence="1">
    <location>
        <begin position="1"/>
        <end position="16"/>
    </location>
</feature>
<dbReference type="Pfam" id="PF01926">
    <property type="entry name" value="MMR_HSR1"/>
    <property type="match status" value="1"/>
</dbReference>
<accession>A0A1I1Z0N6</accession>
<reference evidence="3 4" key="1">
    <citation type="submission" date="2016-10" db="EMBL/GenBank/DDBJ databases">
        <authorList>
            <person name="de Groot N.N."/>
        </authorList>
    </citation>
    <scope>NUCLEOTIDE SEQUENCE [LARGE SCALE GENOMIC DNA]</scope>
    <source>
        <strain evidence="3 4">DSM 9236</strain>
    </source>
</reference>
<dbReference type="Proteomes" id="UP000198896">
    <property type="component" value="Unassembled WGS sequence"/>
</dbReference>
<evidence type="ECO:0000256" key="1">
    <source>
        <dbReference type="SAM" id="MobiDB-lite"/>
    </source>
</evidence>
<organism evidence="3 4">
    <name type="scientific">Succiniclasticum ruminis DSM 9236</name>
    <dbReference type="NCBI Taxonomy" id="1123323"/>
    <lineage>
        <taxon>Bacteria</taxon>
        <taxon>Bacillati</taxon>
        <taxon>Bacillota</taxon>
        <taxon>Negativicutes</taxon>
        <taxon>Acidaminococcales</taxon>
        <taxon>Acidaminococcaceae</taxon>
        <taxon>Succiniclasticum</taxon>
    </lineage>
</organism>
<dbReference type="InterPro" id="IPR027417">
    <property type="entry name" value="P-loop_NTPase"/>
</dbReference>
<dbReference type="EMBL" id="FONL01000003">
    <property type="protein sequence ID" value="SFE23983.1"/>
    <property type="molecule type" value="Genomic_DNA"/>
</dbReference>
<sequence>MAAKDYRGQQKTEQKTKPHKPAVRNILVLGKTGVGKTSLLNYLYGFDLPTGAGLPKTGKGLHENVITRNGTAYHVFDTWGIEADSLPEWRKEVLALVRKRNTSPHIRDWFHAVYYCFSANTARIEETEIEEILVPLLQSGCKVIVVLTNAEDGFRKQEKIEGMKEYLQEEMTKRLHRDPQLEIIPVASIAGETLAGDSISRFGRTESLEAAQYNLADDIEKRLPAIYKMNVLNKLGAWKERSLLLLANGKISFVLNNNSARQLIDLINYDLLNTFGAIDADGDKLEAEANEYLLAAGDKKPMDRRWRPDFSRITYVKGYEYSKGLSVGLAVDVAASLLRSSKSIRENLSRRVEKTYAAIMDSMKSRR</sequence>
<dbReference type="SUPFAM" id="SSF52540">
    <property type="entry name" value="P-loop containing nucleoside triphosphate hydrolases"/>
    <property type="match status" value="1"/>
</dbReference>
<dbReference type="STRING" id="1123323.SAMN05216245_10347"/>
<name>A0A1I1Z0N6_9FIRM</name>
<feature type="domain" description="G" evidence="2">
    <location>
        <begin position="26"/>
        <end position="147"/>
    </location>
</feature>
<dbReference type="InterPro" id="IPR006073">
    <property type="entry name" value="GTP-bd"/>
</dbReference>
<feature type="region of interest" description="Disordered" evidence="1">
    <location>
        <begin position="1"/>
        <end position="20"/>
    </location>
</feature>
<dbReference type="Gene3D" id="3.40.50.300">
    <property type="entry name" value="P-loop containing nucleotide triphosphate hydrolases"/>
    <property type="match status" value="1"/>
</dbReference>
<gene>
    <name evidence="3" type="ORF">SAMN05216245_10347</name>
</gene>
<evidence type="ECO:0000259" key="2">
    <source>
        <dbReference type="Pfam" id="PF01926"/>
    </source>
</evidence>